<comment type="caution">
    <text evidence="4">The sequence shown here is derived from an EMBL/GenBank/DDBJ whole genome shotgun (WGS) entry which is preliminary data.</text>
</comment>
<evidence type="ECO:0000313" key="5">
    <source>
        <dbReference type="Proteomes" id="UP000584867"/>
    </source>
</evidence>
<dbReference type="Proteomes" id="UP000584867">
    <property type="component" value="Unassembled WGS sequence"/>
</dbReference>
<dbReference type="AlphaFoldDB" id="A0A7W7ZSA5"/>
<feature type="region of interest" description="Disordered" evidence="2">
    <location>
        <begin position="201"/>
        <end position="268"/>
    </location>
</feature>
<accession>A0A7W7ZSA5</accession>
<keyword evidence="3" id="KW-0472">Membrane</keyword>
<reference evidence="4 5" key="1">
    <citation type="submission" date="2020-08" db="EMBL/GenBank/DDBJ databases">
        <title>Genomic Encyclopedia of Type Strains, Phase IV (KMG-V): Genome sequencing to study the core and pangenomes of soil and plant-associated prokaryotes.</title>
        <authorList>
            <person name="Whitman W."/>
        </authorList>
    </citation>
    <scope>NUCLEOTIDE SEQUENCE [LARGE SCALE GENOMIC DNA]</scope>
    <source>
        <strain evidence="4 5">X5P3</strain>
    </source>
</reference>
<dbReference type="EMBL" id="JACHIO010000015">
    <property type="protein sequence ID" value="MBB5065242.1"/>
    <property type="molecule type" value="Genomic_DNA"/>
</dbReference>
<evidence type="ECO:0000313" key="4">
    <source>
        <dbReference type="EMBL" id="MBB5065242.1"/>
    </source>
</evidence>
<keyword evidence="3" id="KW-0812">Transmembrane</keyword>
<feature type="coiled-coil region" evidence="1">
    <location>
        <begin position="40"/>
        <end position="67"/>
    </location>
</feature>
<feature type="transmembrane region" description="Helical" evidence="3">
    <location>
        <begin position="20"/>
        <end position="40"/>
    </location>
</feature>
<dbReference type="RefSeq" id="WP_184257770.1">
    <property type="nucleotide sequence ID" value="NZ_JACHIO010000015.1"/>
</dbReference>
<organism evidence="4 5">
    <name type="scientific">Granulicella mallensis</name>
    <dbReference type="NCBI Taxonomy" id="940614"/>
    <lineage>
        <taxon>Bacteria</taxon>
        <taxon>Pseudomonadati</taxon>
        <taxon>Acidobacteriota</taxon>
        <taxon>Terriglobia</taxon>
        <taxon>Terriglobales</taxon>
        <taxon>Acidobacteriaceae</taxon>
        <taxon>Granulicella</taxon>
    </lineage>
</organism>
<name>A0A7W7ZSA5_9BACT</name>
<keyword evidence="3" id="KW-1133">Transmembrane helix</keyword>
<gene>
    <name evidence="4" type="ORF">HDF15_003605</name>
</gene>
<protein>
    <submittedName>
        <fullName evidence="4">Type IV pilus assembly protein PilN</fullName>
    </submittedName>
</protein>
<evidence type="ECO:0000256" key="2">
    <source>
        <dbReference type="SAM" id="MobiDB-lite"/>
    </source>
</evidence>
<proteinExistence type="predicted"/>
<keyword evidence="1" id="KW-0175">Coiled coil</keyword>
<evidence type="ECO:0000256" key="3">
    <source>
        <dbReference type="SAM" id="Phobius"/>
    </source>
</evidence>
<evidence type="ECO:0000256" key="1">
    <source>
        <dbReference type="SAM" id="Coils"/>
    </source>
</evidence>
<sequence>MRISVNLASRPFVELRPFFLRLRILMGVLVLVAVGLVITAHSLQKNLDRAQVQMNRLVNRTVAMQQEKQNNERRMHQPVNAAVLDRSHFLNAVFLRKSFSWTAVMMDLETVLPVGVQVTSIEPQPTAEGDVIIRLRVSGDRDKAILLVRNLERSKRFLAPHLSSENSQAKEGNGAPMLAGVTPGVEFEILANYNPLPEGQTYTKSKAAKDSSDASGAKTSVGGAGTHAKSHTVKPGPHDGVVLKPYVAPRPSTGQPAHPLIPQQGGAR</sequence>